<dbReference type="InterPro" id="IPR001451">
    <property type="entry name" value="Hexapep"/>
</dbReference>
<evidence type="ECO:0000256" key="3">
    <source>
        <dbReference type="ARBA" id="ARBA00022989"/>
    </source>
</evidence>
<dbReference type="InterPro" id="IPR005279">
    <property type="entry name" value="Dipep/tripep_permease"/>
</dbReference>
<protein>
    <recommendedName>
        <fullName evidence="10">POT family proton-dependent oligopeptide transporter</fullName>
    </recommendedName>
</protein>
<feature type="region of interest" description="Disordered" evidence="6">
    <location>
        <begin position="1"/>
        <end position="22"/>
    </location>
</feature>
<evidence type="ECO:0008006" key="10">
    <source>
        <dbReference type="Google" id="ProtNLM"/>
    </source>
</evidence>
<dbReference type="Pfam" id="PF00132">
    <property type="entry name" value="Hexapep"/>
    <property type="match status" value="1"/>
</dbReference>
<dbReference type="Proteomes" id="UP001500013">
    <property type="component" value="Unassembled WGS sequence"/>
</dbReference>
<keyword evidence="5" id="KW-0813">Transport</keyword>
<feature type="region of interest" description="Disordered" evidence="6">
    <location>
        <begin position="437"/>
        <end position="502"/>
    </location>
</feature>
<dbReference type="CDD" id="cd04645">
    <property type="entry name" value="LbH_gamma_CA_like"/>
    <property type="match status" value="1"/>
</dbReference>
<dbReference type="SUPFAM" id="SSF51161">
    <property type="entry name" value="Trimeric LpxA-like enzymes"/>
    <property type="match status" value="1"/>
</dbReference>
<keyword evidence="9" id="KW-1185">Reference proteome</keyword>
<evidence type="ECO:0000256" key="1">
    <source>
        <dbReference type="ARBA" id="ARBA00004141"/>
    </source>
</evidence>
<keyword evidence="2 5" id="KW-0812">Transmembrane</keyword>
<evidence type="ECO:0000256" key="2">
    <source>
        <dbReference type="ARBA" id="ARBA00022692"/>
    </source>
</evidence>
<dbReference type="RefSeq" id="WP_344062121.1">
    <property type="nucleotide sequence ID" value="NZ_BAAAPU010000007.1"/>
</dbReference>
<dbReference type="InterPro" id="IPR047324">
    <property type="entry name" value="LbH_gamma_CA-like"/>
</dbReference>
<feature type="transmembrane region" description="Helical" evidence="7">
    <location>
        <begin position="233"/>
        <end position="253"/>
    </location>
</feature>
<evidence type="ECO:0000256" key="7">
    <source>
        <dbReference type="SAM" id="Phobius"/>
    </source>
</evidence>
<feature type="transmembrane region" description="Helical" evidence="7">
    <location>
        <begin position="295"/>
        <end position="312"/>
    </location>
</feature>
<dbReference type="InterPro" id="IPR011004">
    <property type="entry name" value="Trimer_LpxA-like_sf"/>
</dbReference>
<feature type="compositionally biased region" description="Basic residues" evidence="6">
    <location>
        <begin position="467"/>
        <end position="488"/>
    </location>
</feature>
<proteinExistence type="inferred from homology"/>
<dbReference type="NCBIfam" id="TIGR00924">
    <property type="entry name" value="yjdL_sub1_fam"/>
    <property type="match status" value="1"/>
</dbReference>
<reference evidence="8 9" key="1">
    <citation type="journal article" date="2019" name="Int. J. Syst. Evol. Microbiol.">
        <title>The Global Catalogue of Microorganisms (GCM) 10K type strain sequencing project: providing services to taxonomists for standard genome sequencing and annotation.</title>
        <authorList>
            <consortium name="The Broad Institute Genomics Platform"/>
            <consortium name="The Broad Institute Genome Sequencing Center for Infectious Disease"/>
            <person name="Wu L."/>
            <person name="Ma J."/>
        </authorList>
    </citation>
    <scope>NUCLEOTIDE SEQUENCE [LARGE SCALE GENOMIC DNA]</scope>
    <source>
        <strain evidence="8 9">JCM 15628</strain>
    </source>
</reference>
<dbReference type="PANTHER" id="PTHR13061">
    <property type="entry name" value="DYNACTIN SUBUNIT P25"/>
    <property type="match status" value="1"/>
</dbReference>
<dbReference type="SUPFAM" id="SSF103473">
    <property type="entry name" value="MFS general substrate transporter"/>
    <property type="match status" value="1"/>
</dbReference>
<dbReference type="InterPro" id="IPR050484">
    <property type="entry name" value="Transf_Hexapept/Carb_Anhydrase"/>
</dbReference>
<evidence type="ECO:0000313" key="9">
    <source>
        <dbReference type="Proteomes" id="UP001500013"/>
    </source>
</evidence>
<sequence>MSTQTQDRPPTPPAGSSADDRAFLGHPRGLSTLFFVELWERFSYYGMRAILLYFLIDTAAKGGLGIDETTGTAVVAIYGASVYLLSIIGGFTADRLFGARRSTLYGAVVIMAGHVCLAIPSSGSAWLGIALVALGTGLLKPNVSAMVGTLYKPEDARRDGGFSIFYMSINIGSFFSPLVVGWLREHYGYHAGFSAAAVGMAIAITWFVLGRRNLSPVVDDVPNPLSPQERGRVAGLAVGAVAAFVVLVLLAGLWRDALLDQVIDAISIVAVLTPAAYFVMMFRSPKVERQEKSHLAAYLPLWIGAMLFWMIFEQAAGKMALFAAENTVKEAGGITVNPEWFQSINPLAIVLLAPLFGWIWTRRAGRFPSTPMKFVLGVALIGLSALAMAWAFATFSGNAAPVYVLGSIFVLQTVAELCLSPVGLSATTRLAPRASRLRQPGHGAVVPRQCCRPGHRGAAHPGDGRPRQRGVLRRQRRHHARRRRRPVRARAVDPPPDGDGRAALHRARVGARVIISLGGATPSVDETAWVAPGADLVGAVELRAGSSVWYTAVLRADFDPIVLGERSNLQDGVVVHTDAGHPTTIGAGVSVGHRAVLHGCTVEDDCLIGMGSVVLNGAHIGAGSLVAAGAVVPEGAVIPPRSLVAGVPGKVRRDIDDAGLDRIRANADVYVDLARRHREATGGAGRG</sequence>
<feature type="transmembrane region" description="Helical" evidence="7">
    <location>
        <begin position="340"/>
        <end position="360"/>
    </location>
</feature>
<feature type="transmembrane region" description="Helical" evidence="7">
    <location>
        <begin position="126"/>
        <end position="151"/>
    </location>
</feature>
<feature type="transmembrane region" description="Helical" evidence="7">
    <location>
        <begin position="72"/>
        <end position="91"/>
    </location>
</feature>
<dbReference type="Pfam" id="PF00854">
    <property type="entry name" value="PTR2"/>
    <property type="match status" value="1"/>
</dbReference>
<dbReference type="InterPro" id="IPR000109">
    <property type="entry name" value="POT_fam"/>
</dbReference>
<organism evidence="8 9">
    <name type="scientific">Terrabacter lapilli</name>
    <dbReference type="NCBI Taxonomy" id="436231"/>
    <lineage>
        <taxon>Bacteria</taxon>
        <taxon>Bacillati</taxon>
        <taxon>Actinomycetota</taxon>
        <taxon>Actinomycetes</taxon>
        <taxon>Micrococcales</taxon>
        <taxon>Intrasporangiaceae</taxon>
        <taxon>Terrabacter</taxon>
    </lineage>
</organism>
<dbReference type="PROSITE" id="PS01023">
    <property type="entry name" value="PTR2_2"/>
    <property type="match status" value="1"/>
</dbReference>
<comment type="similarity">
    <text evidence="5">Belongs to the major facilitator superfamily. Proton-dependent oligopeptide transporter (POT/PTR) (TC 2.A.17) family.</text>
</comment>
<gene>
    <name evidence="8" type="ORF">GCM10009817_22730</name>
</gene>
<keyword evidence="4 7" id="KW-0472">Membrane</keyword>
<comment type="subcellular location">
    <subcellularLocation>
        <location evidence="1 5">Membrane</location>
        <topology evidence="1 5">Multi-pass membrane protein</topology>
    </subcellularLocation>
</comment>
<accession>A0ABN2S6F3</accession>
<feature type="transmembrane region" description="Helical" evidence="7">
    <location>
        <begin position="265"/>
        <end position="283"/>
    </location>
</feature>
<dbReference type="Gene3D" id="2.160.10.10">
    <property type="entry name" value="Hexapeptide repeat proteins"/>
    <property type="match status" value="1"/>
</dbReference>
<feature type="transmembrane region" description="Helical" evidence="7">
    <location>
        <begin position="163"/>
        <end position="183"/>
    </location>
</feature>
<dbReference type="InterPro" id="IPR036259">
    <property type="entry name" value="MFS_trans_sf"/>
</dbReference>
<name>A0ABN2S6F3_9MICO</name>
<dbReference type="PANTHER" id="PTHR13061:SF29">
    <property type="entry name" value="GAMMA CARBONIC ANHYDRASE-LIKE 1, MITOCHONDRIAL-RELATED"/>
    <property type="match status" value="1"/>
</dbReference>
<evidence type="ECO:0000313" key="8">
    <source>
        <dbReference type="EMBL" id="GAA1981113.1"/>
    </source>
</evidence>
<dbReference type="EMBL" id="BAAAPU010000007">
    <property type="protein sequence ID" value="GAA1981113.1"/>
    <property type="molecule type" value="Genomic_DNA"/>
</dbReference>
<evidence type="ECO:0000256" key="4">
    <source>
        <dbReference type="ARBA" id="ARBA00023136"/>
    </source>
</evidence>
<feature type="transmembrane region" description="Helical" evidence="7">
    <location>
        <begin position="42"/>
        <end position="60"/>
    </location>
</feature>
<comment type="caution">
    <text evidence="8">The sequence shown here is derived from an EMBL/GenBank/DDBJ whole genome shotgun (WGS) entry which is preliminary data.</text>
</comment>
<evidence type="ECO:0000256" key="5">
    <source>
        <dbReference type="RuleBase" id="RU003755"/>
    </source>
</evidence>
<feature type="transmembrane region" description="Helical" evidence="7">
    <location>
        <begin position="372"/>
        <end position="393"/>
    </location>
</feature>
<keyword evidence="3 7" id="KW-1133">Transmembrane helix</keyword>
<feature type="transmembrane region" description="Helical" evidence="7">
    <location>
        <begin position="103"/>
        <end position="120"/>
    </location>
</feature>
<evidence type="ECO:0000256" key="6">
    <source>
        <dbReference type="SAM" id="MobiDB-lite"/>
    </source>
</evidence>
<dbReference type="InterPro" id="IPR018456">
    <property type="entry name" value="PTR2_symporter_CS"/>
</dbReference>
<dbReference type="CDD" id="cd17346">
    <property type="entry name" value="MFS_DtpA_like"/>
    <property type="match status" value="1"/>
</dbReference>
<dbReference type="Gene3D" id="1.20.1250.20">
    <property type="entry name" value="MFS general substrate transporter like domains"/>
    <property type="match status" value="1"/>
</dbReference>
<feature type="transmembrane region" description="Helical" evidence="7">
    <location>
        <begin position="189"/>
        <end position="209"/>
    </location>
</feature>